<dbReference type="HAMAP" id="MF_00259">
    <property type="entry name" value="GcvT"/>
    <property type="match status" value="1"/>
</dbReference>
<dbReference type="InterPro" id="IPR006223">
    <property type="entry name" value="GcvT"/>
</dbReference>
<dbReference type="NCBIfam" id="NF001567">
    <property type="entry name" value="PRK00389.1"/>
    <property type="match status" value="1"/>
</dbReference>
<evidence type="ECO:0000256" key="5">
    <source>
        <dbReference type="ARBA" id="ARBA00031395"/>
    </source>
</evidence>
<dbReference type="SUPFAM" id="SSF103025">
    <property type="entry name" value="Folate-binding domain"/>
    <property type="match status" value="1"/>
</dbReference>
<dbReference type="Pfam" id="PF01571">
    <property type="entry name" value="GCV_T"/>
    <property type="match status" value="1"/>
</dbReference>
<evidence type="ECO:0000256" key="2">
    <source>
        <dbReference type="ARBA" id="ARBA00012616"/>
    </source>
</evidence>
<dbReference type="PANTHER" id="PTHR43757:SF2">
    <property type="entry name" value="AMINOMETHYLTRANSFERASE, MITOCHONDRIAL"/>
    <property type="match status" value="1"/>
</dbReference>
<comment type="similarity">
    <text evidence="1">Belongs to the GcvT family.</text>
</comment>
<sequence>MNPLKQTPLYERHLAAGAKTADFGGWDMPIEYTGVVAEHTAVRTSVGIFDVSHMGKVRIHGEGAVGYLNGLLTNDLDRIGAGQAQYTMLCDESGGVIDDLIVYRWADDEVFMVPNASNAANVVAVLQAAAPPGVEVVDHHNDYGIIAVQGPGSQALINSMGMPADHDYMTMAETKFRGEPVIVCRTGYTGEHGYELVAPGSVLVELWDALLARRGEFGAVRAGLGARDTLRTEMGYPLHGQDISLDISPVQAGLTWAVGWEKPAFAGRDALVAEREAGPKRRLRGLLSTDRGIPRPHMEVRRVSGESLAGEIIGEVTSGTFSPTLKQGVALALLDPTVNIGDEVVVNVRGRESKFTVTKPPFVQPSTRT</sequence>
<dbReference type="InterPro" id="IPR013977">
    <property type="entry name" value="GcvT_C"/>
</dbReference>
<name>A0A6J7AUS9_9ZZZZ</name>
<keyword evidence="3" id="KW-0032">Aminotransferase</keyword>
<dbReference type="PANTHER" id="PTHR43757">
    <property type="entry name" value="AMINOMETHYLTRANSFERASE"/>
    <property type="match status" value="1"/>
</dbReference>
<accession>A0A6J7AUS9</accession>
<dbReference type="GO" id="GO:0005960">
    <property type="term" value="C:glycine cleavage complex"/>
    <property type="evidence" value="ECO:0007669"/>
    <property type="project" value="InterPro"/>
</dbReference>
<keyword evidence="4" id="KW-0808">Transferase</keyword>
<dbReference type="InterPro" id="IPR028896">
    <property type="entry name" value="GcvT/YgfZ/DmdA"/>
</dbReference>
<protein>
    <recommendedName>
        <fullName evidence="2">aminomethyltransferase</fullName>
        <ecNumber evidence="2">2.1.2.10</ecNumber>
    </recommendedName>
    <alternativeName>
        <fullName evidence="5">Glycine cleavage system T protein</fullName>
    </alternativeName>
</protein>
<evidence type="ECO:0000259" key="8">
    <source>
        <dbReference type="Pfam" id="PF08669"/>
    </source>
</evidence>
<dbReference type="AlphaFoldDB" id="A0A6J7AUS9"/>
<dbReference type="InterPro" id="IPR029043">
    <property type="entry name" value="GcvT/YgfZ_C"/>
</dbReference>
<organism evidence="9">
    <name type="scientific">freshwater metagenome</name>
    <dbReference type="NCBI Taxonomy" id="449393"/>
    <lineage>
        <taxon>unclassified sequences</taxon>
        <taxon>metagenomes</taxon>
        <taxon>ecological metagenomes</taxon>
    </lineage>
</organism>
<dbReference type="GO" id="GO:0008483">
    <property type="term" value="F:transaminase activity"/>
    <property type="evidence" value="ECO:0007669"/>
    <property type="project" value="UniProtKB-KW"/>
</dbReference>
<dbReference type="GO" id="GO:0006546">
    <property type="term" value="P:glycine catabolic process"/>
    <property type="evidence" value="ECO:0007669"/>
    <property type="project" value="InterPro"/>
</dbReference>
<dbReference type="InterPro" id="IPR022903">
    <property type="entry name" value="GcvT_bac"/>
</dbReference>
<dbReference type="PIRSF" id="PIRSF006487">
    <property type="entry name" value="GcvT"/>
    <property type="match status" value="1"/>
</dbReference>
<comment type="catalytic activity">
    <reaction evidence="6">
        <text>N(6)-[(R)-S(8)-aminomethyldihydrolipoyl]-L-lysyl-[protein] + (6S)-5,6,7,8-tetrahydrofolate = N(6)-[(R)-dihydrolipoyl]-L-lysyl-[protein] + (6R)-5,10-methylene-5,6,7,8-tetrahydrofolate + NH4(+)</text>
        <dbReference type="Rhea" id="RHEA:16945"/>
        <dbReference type="Rhea" id="RHEA-COMP:10475"/>
        <dbReference type="Rhea" id="RHEA-COMP:10492"/>
        <dbReference type="ChEBI" id="CHEBI:15636"/>
        <dbReference type="ChEBI" id="CHEBI:28938"/>
        <dbReference type="ChEBI" id="CHEBI:57453"/>
        <dbReference type="ChEBI" id="CHEBI:83100"/>
        <dbReference type="ChEBI" id="CHEBI:83143"/>
        <dbReference type="EC" id="2.1.2.10"/>
    </reaction>
</comment>
<proteinExistence type="inferred from homology"/>
<evidence type="ECO:0000256" key="1">
    <source>
        <dbReference type="ARBA" id="ARBA00008609"/>
    </source>
</evidence>
<dbReference type="GO" id="GO:0004047">
    <property type="term" value="F:aminomethyltransferase activity"/>
    <property type="evidence" value="ECO:0007669"/>
    <property type="project" value="UniProtKB-EC"/>
</dbReference>
<evidence type="ECO:0000259" key="7">
    <source>
        <dbReference type="Pfam" id="PF01571"/>
    </source>
</evidence>
<feature type="domain" description="Aminomethyltransferase C-terminal" evidence="8">
    <location>
        <begin position="281"/>
        <end position="363"/>
    </location>
</feature>
<evidence type="ECO:0000256" key="4">
    <source>
        <dbReference type="ARBA" id="ARBA00022679"/>
    </source>
</evidence>
<gene>
    <name evidence="9" type="ORF">UFOPK3204_01899</name>
</gene>
<evidence type="ECO:0000256" key="3">
    <source>
        <dbReference type="ARBA" id="ARBA00022576"/>
    </source>
</evidence>
<dbReference type="InterPro" id="IPR027266">
    <property type="entry name" value="TrmE/GcvT-like"/>
</dbReference>
<dbReference type="InterPro" id="IPR006222">
    <property type="entry name" value="GCVT_N"/>
</dbReference>
<dbReference type="Gene3D" id="3.30.1360.120">
    <property type="entry name" value="Probable tRNA modification gtpase trme, domain 1"/>
    <property type="match status" value="1"/>
</dbReference>
<evidence type="ECO:0000313" key="9">
    <source>
        <dbReference type="EMBL" id="CAB4836058.1"/>
    </source>
</evidence>
<dbReference type="EMBL" id="CAFABK010000169">
    <property type="protein sequence ID" value="CAB4836058.1"/>
    <property type="molecule type" value="Genomic_DNA"/>
</dbReference>
<dbReference type="NCBIfam" id="TIGR00528">
    <property type="entry name" value="gcvT"/>
    <property type="match status" value="1"/>
</dbReference>
<dbReference type="Pfam" id="PF08669">
    <property type="entry name" value="GCV_T_C"/>
    <property type="match status" value="1"/>
</dbReference>
<reference evidence="9" key="1">
    <citation type="submission" date="2020-05" db="EMBL/GenBank/DDBJ databases">
        <authorList>
            <person name="Chiriac C."/>
            <person name="Salcher M."/>
            <person name="Ghai R."/>
            <person name="Kavagutti S V."/>
        </authorList>
    </citation>
    <scope>NUCLEOTIDE SEQUENCE</scope>
</reference>
<dbReference type="GO" id="GO:0005829">
    <property type="term" value="C:cytosol"/>
    <property type="evidence" value="ECO:0007669"/>
    <property type="project" value="TreeGrafter"/>
</dbReference>
<feature type="domain" description="GCVT N-terminal" evidence="7">
    <location>
        <begin position="9"/>
        <end position="262"/>
    </location>
</feature>
<dbReference type="EC" id="2.1.2.10" evidence="2"/>
<dbReference type="FunFam" id="3.30.70.1400:FF:000001">
    <property type="entry name" value="Aminomethyltransferase"/>
    <property type="match status" value="1"/>
</dbReference>
<dbReference type="SUPFAM" id="SSF101790">
    <property type="entry name" value="Aminomethyltransferase beta-barrel domain"/>
    <property type="match status" value="1"/>
</dbReference>
<evidence type="ECO:0000256" key="6">
    <source>
        <dbReference type="ARBA" id="ARBA00047665"/>
    </source>
</evidence>